<dbReference type="PROSITE" id="PS50949">
    <property type="entry name" value="HTH_GNTR"/>
    <property type="match status" value="1"/>
</dbReference>
<gene>
    <name evidence="5" type="ORF">METZ01_LOCUS146043</name>
</gene>
<name>A0A381ZVJ7_9ZZZZ</name>
<organism evidence="5">
    <name type="scientific">marine metagenome</name>
    <dbReference type="NCBI Taxonomy" id="408172"/>
    <lineage>
        <taxon>unclassified sequences</taxon>
        <taxon>metagenomes</taxon>
        <taxon>ecological metagenomes</taxon>
    </lineage>
</organism>
<dbReference type="GO" id="GO:0003700">
    <property type="term" value="F:DNA-binding transcription factor activity"/>
    <property type="evidence" value="ECO:0007669"/>
    <property type="project" value="InterPro"/>
</dbReference>
<dbReference type="InterPro" id="IPR011663">
    <property type="entry name" value="UTRA"/>
</dbReference>
<evidence type="ECO:0000256" key="1">
    <source>
        <dbReference type="ARBA" id="ARBA00023015"/>
    </source>
</evidence>
<dbReference type="InterPro" id="IPR050679">
    <property type="entry name" value="Bact_HTH_transcr_reg"/>
</dbReference>
<dbReference type="EMBL" id="UINC01022806">
    <property type="protein sequence ID" value="SVA93189.1"/>
    <property type="molecule type" value="Genomic_DNA"/>
</dbReference>
<dbReference type="InterPro" id="IPR000524">
    <property type="entry name" value="Tscrpt_reg_HTH_GntR"/>
</dbReference>
<keyword evidence="3" id="KW-0804">Transcription</keyword>
<reference evidence="5" key="1">
    <citation type="submission" date="2018-05" db="EMBL/GenBank/DDBJ databases">
        <authorList>
            <person name="Lanie J.A."/>
            <person name="Ng W.-L."/>
            <person name="Kazmierczak K.M."/>
            <person name="Andrzejewski T.M."/>
            <person name="Davidsen T.M."/>
            <person name="Wayne K.J."/>
            <person name="Tettelin H."/>
            <person name="Glass J.I."/>
            <person name="Rusch D."/>
            <person name="Podicherti R."/>
            <person name="Tsui H.-C.T."/>
            <person name="Winkler M.E."/>
        </authorList>
    </citation>
    <scope>NUCLEOTIDE SEQUENCE</scope>
</reference>
<dbReference type="InterPro" id="IPR036390">
    <property type="entry name" value="WH_DNA-bd_sf"/>
</dbReference>
<evidence type="ECO:0000259" key="4">
    <source>
        <dbReference type="PROSITE" id="PS50949"/>
    </source>
</evidence>
<accession>A0A381ZVJ7</accession>
<dbReference type="GO" id="GO:0003677">
    <property type="term" value="F:DNA binding"/>
    <property type="evidence" value="ECO:0007669"/>
    <property type="project" value="UniProtKB-KW"/>
</dbReference>
<feature type="domain" description="HTH gntR-type" evidence="4">
    <location>
        <begin position="13"/>
        <end position="81"/>
    </location>
</feature>
<sequence length="244" mass="28427">MNQKKNEPNPDFRPLYVQVMEIISKRIEKGEWGPGEVLPAEPKFAEELGVSQGTVRKALDNIARKKMLVRRQGRGTFVAEHSPDMSLFRFFRIVDGSGNAITPQSRLLKISRSRATTFHQRMLNLEKGSPVWKIERVRIMKRRPVINEVIILPKHLFPDLDRLDEPLPNTLYDFYQNRFKIFIHQTKETLRAVEAEPRDCKNIRVERGFPLLEIRRIAFNVSGEPIELRTSRVHTKGNAYEITL</sequence>
<dbReference type="Gene3D" id="1.10.10.10">
    <property type="entry name" value="Winged helix-like DNA-binding domain superfamily/Winged helix DNA-binding domain"/>
    <property type="match status" value="1"/>
</dbReference>
<dbReference type="InterPro" id="IPR036388">
    <property type="entry name" value="WH-like_DNA-bd_sf"/>
</dbReference>
<dbReference type="AlphaFoldDB" id="A0A381ZVJ7"/>
<evidence type="ECO:0000313" key="5">
    <source>
        <dbReference type="EMBL" id="SVA93189.1"/>
    </source>
</evidence>
<dbReference type="GO" id="GO:0045892">
    <property type="term" value="P:negative regulation of DNA-templated transcription"/>
    <property type="evidence" value="ECO:0007669"/>
    <property type="project" value="TreeGrafter"/>
</dbReference>
<evidence type="ECO:0000256" key="2">
    <source>
        <dbReference type="ARBA" id="ARBA00023125"/>
    </source>
</evidence>
<protein>
    <recommendedName>
        <fullName evidence="4">HTH gntR-type domain-containing protein</fullName>
    </recommendedName>
</protein>
<keyword evidence="1" id="KW-0805">Transcription regulation</keyword>
<dbReference type="CDD" id="cd07377">
    <property type="entry name" value="WHTH_GntR"/>
    <property type="match status" value="1"/>
</dbReference>
<evidence type="ECO:0000256" key="3">
    <source>
        <dbReference type="ARBA" id="ARBA00023163"/>
    </source>
</evidence>
<dbReference type="PANTHER" id="PTHR44846">
    <property type="entry name" value="MANNOSYL-D-GLYCERATE TRANSPORT/METABOLISM SYSTEM REPRESSOR MNGR-RELATED"/>
    <property type="match status" value="1"/>
</dbReference>
<dbReference type="Gene3D" id="3.40.1410.10">
    <property type="entry name" value="Chorismate lyase-like"/>
    <property type="match status" value="1"/>
</dbReference>
<proteinExistence type="predicted"/>
<keyword evidence="2" id="KW-0238">DNA-binding</keyword>
<dbReference type="SUPFAM" id="SSF46785">
    <property type="entry name" value="Winged helix' DNA-binding domain"/>
    <property type="match status" value="1"/>
</dbReference>
<dbReference type="Pfam" id="PF00392">
    <property type="entry name" value="GntR"/>
    <property type="match status" value="1"/>
</dbReference>
<dbReference type="Pfam" id="PF07702">
    <property type="entry name" value="UTRA"/>
    <property type="match status" value="1"/>
</dbReference>
<dbReference type="SUPFAM" id="SSF64288">
    <property type="entry name" value="Chorismate lyase-like"/>
    <property type="match status" value="1"/>
</dbReference>
<dbReference type="InterPro" id="IPR028978">
    <property type="entry name" value="Chorismate_lyase_/UTRA_dom_sf"/>
</dbReference>
<dbReference type="SMART" id="SM00345">
    <property type="entry name" value="HTH_GNTR"/>
    <property type="match status" value="1"/>
</dbReference>
<dbReference type="SMART" id="SM00866">
    <property type="entry name" value="UTRA"/>
    <property type="match status" value="1"/>
</dbReference>
<dbReference type="PANTHER" id="PTHR44846:SF1">
    <property type="entry name" value="MANNOSYL-D-GLYCERATE TRANSPORT_METABOLISM SYSTEM REPRESSOR MNGR-RELATED"/>
    <property type="match status" value="1"/>
</dbReference>
<feature type="non-terminal residue" evidence="5">
    <location>
        <position position="244"/>
    </location>
</feature>